<reference evidence="2 3" key="1">
    <citation type="submission" date="2020-02" db="EMBL/GenBank/DDBJ databases">
        <title>Whole Genome Shotgun Sequence of Streptomyces sp. strain CWH03.</title>
        <authorList>
            <person name="Dohra H."/>
            <person name="Kodani S."/>
            <person name="Yamamura H."/>
        </authorList>
    </citation>
    <scope>NUCLEOTIDE SEQUENCE [LARGE SCALE GENOMIC DNA]</scope>
    <source>
        <strain evidence="2 3">CWH03</strain>
    </source>
</reference>
<dbReference type="EMBL" id="BLLG01000004">
    <property type="protein sequence ID" value="GFH35517.1"/>
    <property type="molecule type" value="Genomic_DNA"/>
</dbReference>
<evidence type="ECO:0000313" key="3">
    <source>
        <dbReference type="Proteomes" id="UP000484988"/>
    </source>
</evidence>
<keyword evidence="3" id="KW-1185">Reference proteome</keyword>
<protein>
    <submittedName>
        <fullName evidence="2">Uncharacterized protein</fullName>
    </submittedName>
</protein>
<evidence type="ECO:0000313" key="2">
    <source>
        <dbReference type="EMBL" id="GFH35517.1"/>
    </source>
</evidence>
<accession>A0A6A0AVB1</accession>
<evidence type="ECO:0000256" key="1">
    <source>
        <dbReference type="SAM" id="MobiDB-lite"/>
    </source>
</evidence>
<dbReference type="AlphaFoldDB" id="A0A6A0AVB1"/>
<organism evidence="2 3">
    <name type="scientific">Streptomyces pacificus</name>
    <dbReference type="NCBI Taxonomy" id="2705029"/>
    <lineage>
        <taxon>Bacteria</taxon>
        <taxon>Bacillati</taxon>
        <taxon>Actinomycetota</taxon>
        <taxon>Actinomycetes</taxon>
        <taxon>Kitasatosporales</taxon>
        <taxon>Streptomycetaceae</taxon>
        <taxon>Streptomyces</taxon>
    </lineage>
</organism>
<comment type="caution">
    <text evidence="2">The sequence shown here is derived from an EMBL/GenBank/DDBJ whole genome shotgun (WGS) entry which is preliminary data.</text>
</comment>
<gene>
    <name evidence="2" type="ORF">SCWH03_17330</name>
</gene>
<dbReference type="Proteomes" id="UP000484988">
    <property type="component" value="Unassembled WGS sequence"/>
</dbReference>
<sequence length="72" mass="7695">MREKGTPRYRVAAGRGETRAAHGARSVVYRARKLTADVAYSTVPTAVTARDRTDSRWAGPSGGTAATKGMTR</sequence>
<name>A0A6A0AVB1_9ACTN</name>
<feature type="region of interest" description="Disordered" evidence="1">
    <location>
        <begin position="51"/>
        <end position="72"/>
    </location>
</feature>
<proteinExistence type="predicted"/>